<evidence type="ECO:0000313" key="6">
    <source>
        <dbReference type="EMBL" id="KEF31792.1"/>
    </source>
</evidence>
<evidence type="ECO:0000313" key="7">
    <source>
        <dbReference type="Proteomes" id="UP000035057"/>
    </source>
</evidence>
<dbReference type="AlphaFoldDB" id="A0A072N3G9"/>
<comment type="caution">
    <text evidence="6">The sequence shown here is derived from an EMBL/GenBank/DDBJ whole genome shotgun (WGS) entry which is preliminary data.</text>
</comment>
<accession>A0A072N3G9</accession>
<protein>
    <submittedName>
        <fullName evidence="6">Heavy metal RND efflux outer membrane protein, CzcC family</fullName>
    </submittedName>
</protein>
<feature type="coiled-coil region" evidence="5">
    <location>
        <begin position="405"/>
        <end position="432"/>
    </location>
</feature>
<keyword evidence="3" id="KW-0812">Transmembrane</keyword>
<dbReference type="SUPFAM" id="SSF56954">
    <property type="entry name" value="Outer membrane efflux proteins (OEP)"/>
    <property type="match status" value="1"/>
</dbReference>
<keyword evidence="5" id="KW-0175">Coiled coil</keyword>
<reference evidence="6 7" key="1">
    <citation type="submission" date="2012-12" db="EMBL/GenBank/DDBJ databases">
        <title>Genome assembly of Marinobacter sp. AK21.</title>
        <authorList>
            <person name="Khatri I."/>
            <person name="Kumar R."/>
            <person name="Vaidya B."/>
            <person name="Subramanian S."/>
            <person name="Pinnaka A."/>
        </authorList>
    </citation>
    <scope>NUCLEOTIDE SEQUENCE [LARGE SCALE GENOMIC DNA]</scope>
    <source>
        <strain evidence="6 7">AK21</strain>
    </source>
</reference>
<dbReference type="PATRIC" id="fig|1137280.3.peg.1292"/>
<feature type="coiled-coil region" evidence="5">
    <location>
        <begin position="198"/>
        <end position="225"/>
    </location>
</feature>
<organism evidence="6 7">
    <name type="scientific">Marinobacter nitratireducens</name>
    <dbReference type="NCBI Taxonomy" id="1137280"/>
    <lineage>
        <taxon>Bacteria</taxon>
        <taxon>Pseudomonadati</taxon>
        <taxon>Pseudomonadota</taxon>
        <taxon>Gammaproteobacteria</taxon>
        <taxon>Pseudomonadales</taxon>
        <taxon>Marinobacteraceae</taxon>
        <taxon>Marinobacter</taxon>
    </lineage>
</organism>
<keyword evidence="3" id="KW-0472">Membrane</keyword>
<dbReference type="InterPro" id="IPR010131">
    <property type="entry name" value="MdtP/NodT-like"/>
</dbReference>
<keyword evidence="3" id="KW-1134">Transmembrane beta strand</keyword>
<keyword evidence="4" id="KW-0998">Cell outer membrane</keyword>
<gene>
    <name evidence="6" type="ORF">D777_01478</name>
</gene>
<dbReference type="EMBL" id="ANIE01000004">
    <property type="protein sequence ID" value="KEF31792.1"/>
    <property type="molecule type" value="Genomic_DNA"/>
</dbReference>
<dbReference type="Proteomes" id="UP000035057">
    <property type="component" value="Unassembled WGS sequence"/>
</dbReference>
<dbReference type="Pfam" id="PF02321">
    <property type="entry name" value="OEP"/>
    <property type="match status" value="1"/>
</dbReference>
<evidence type="ECO:0000256" key="2">
    <source>
        <dbReference type="ARBA" id="ARBA00007613"/>
    </source>
</evidence>
<dbReference type="PANTHER" id="PTHR30203">
    <property type="entry name" value="OUTER MEMBRANE CATION EFFLUX PROTEIN"/>
    <property type="match status" value="1"/>
</dbReference>
<dbReference type="GO" id="GO:0015562">
    <property type="term" value="F:efflux transmembrane transporter activity"/>
    <property type="evidence" value="ECO:0007669"/>
    <property type="project" value="InterPro"/>
</dbReference>
<dbReference type="Gene3D" id="1.20.1600.10">
    <property type="entry name" value="Outer membrane efflux proteins (OEP)"/>
    <property type="match status" value="1"/>
</dbReference>
<evidence type="ECO:0000256" key="1">
    <source>
        <dbReference type="ARBA" id="ARBA00004442"/>
    </source>
</evidence>
<comment type="similarity">
    <text evidence="2">Belongs to the outer membrane factor (OMF) (TC 1.B.17) family.</text>
</comment>
<dbReference type="InterPro" id="IPR003423">
    <property type="entry name" value="OMP_efflux"/>
</dbReference>
<evidence type="ECO:0000256" key="3">
    <source>
        <dbReference type="ARBA" id="ARBA00022452"/>
    </source>
</evidence>
<evidence type="ECO:0000256" key="4">
    <source>
        <dbReference type="ARBA" id="ARBA00023237"/>
    </source>
</evidence>
<comment type="subcellular location">
    <subcellularLocation>
        <location evidence="1">Cell outer membrane</location>
    </subcellularLocation>
</comment>
<dbReference type="STRING" id="1137280.D777_01478"/>
<proteinExistence type="inferred from homology"/>
<sequence length="448" mass="49389">MPHKISASEKNGGDMSLIPLAQITNAMILSALLALSLPTWARPTLDLRKAVEEAVKNDPWLQKSTLFQQAFIDESVAGGTLPDPRVTLGAANLPVDTLDFGQEGMTQATIGVTQTFPRGESRRLSSAANSSRAAVEAFRRQDRRARVKETVTLLWLELWESQQSIQLIDENRGLFEQLADVAEAGYAAATSGSRQQDVIRASLEITRLEDRVTRLEQTRASRQEALAEWIPPVQAMLPVTSDVPESLLSPLAGETQKTSPAALVHHPAVRATDQLIDTQAIKVDLARQAYQPEWSVFARYGYRDRTPGGEARSDLFSVGIGFDVPLFTGPRQDRQVGASLARLEAAKTDRSLQIRRLRANARSSLSVIAHLDERIALYRDDLLPRMEEQASAALTSYDNDAGDFAEAVRARIAELNARIELIEMQAERARQVAAFNYLTASSDDIPTY</sequence>
<evidence type="ECO:0000256" key="5">
    <source>
        <dbReference type="SAM" id="Coils"/>
    </source>
</evidence>
<name>A0A072N3G9_9GAMM</name>
<keyword evidence="7" id="KW-1185">Reference proteome</keyword>